<protein>
    <submittedName>
        <fullName evidence="2">Uncharacterized protein</fullName>
    </submittedName>
</protein>
<feature type="region of interest" description="Disordered" evidence="1">
    <location>
        <begin position="358"/>
        <end position="389"/>
    </location>
</feature>
<feature type="region of interest" description="Disordered" evidence="1">
    <location>
        <begin position="210"/>
        <end position="313"/>
    </location>
</feature>
<dbReference type="Proteomes" id="UP001310594">
    <property type="component" value="Unassembled WGS sequence"/>
</dbReference>
<feature type="compositionally biased region" description="Basic residues" evidence="1">
    <location>
        <begin position="124"/>
        <end position="134"/>
    </location>
</feature>
<gene>
    <name evidence="2" type="ORF">LTR97_011812</name>
</gene>
<evidence type="ECO:0000313" key="2">
    <source>
        <dbReference type="EMBL" id="KAK5691160.1"/>
    </source>
</evidence>
<comment type="caution">
    <text evidence="2">The sequence shown here is derived from an EMBL/GenBank/DDBJ whole genome shotgun (WGS) entry which is preliminary data.</text>
</comment>
<name>A0AAN7ZVI4_9PEZI</name>
<dbReference type="EMBL" id="JAVRQU010000022">
    <property type="protein sequence ID" value="KAK5691160.1"/>
    <property type="molecule type" value="Genomic_DNA"/>
</dbReference>
<evidence type="ECO:0000256" key="1">
    <source>
        <dbReference type="SAM" id="MobiDB-lite"/>
    </source>
</evidence>
<feature type="region of interest" description="Disordered" evidence="1">
    <location>
        <begin position="89"/>
        <end position="182"/>
    </location>
</feature>
<reference evidence="2" key="1">
    <citation type="submission" date="2023-08" db="EMBL/GenBank/DDBJ databases">
        <title>Black Yeasts Isolated from many extreme environments.</title>
        <authorList>
            <person name="Coleine C."/>
            <person name="Stajich J.E."/>
            <person name="Selbmann L."/>
        </authorList>
    </citation>
    <scope>NUCLEOTIDE SEQUENCE</scope>
    <source>
        <strain evidence="2">CCFEE 5810</strain>
    </source>
</reference>
<dbReference type="AlphaFoldDB" id="A0AAN7ZVI4"/>
<organism evidence="2 3">
    <name type="scientific">Elasticomyces elasticus</name>
    <dbReference type="NCBI Taxonomy" id="574655"/>
    <lineage>
        <taxon>Eukaryota</taxon>
        <taxon>Fungi</taxon>
        <taxon>Dikarya</taxon>
        <taxon>Ascomycota</taxon>
        <taxon>Pezizomycotina</taxon>
        <taxon>Dothideomycetes</taxon>
        <taxon>Dothideomycetidae</taxon>
        <taxon>Mycosphaerellales</taxon>
        <taxon>Teratosphaeriaceae</taxon>
        <taxon>Elasticomyces</taxon>
    </lineage>
</organism>
<evidence type="ECO:0000313" key="3">
    <source>
        <dbReference type="Proteomes" id="UP001310594"/>
    </source>
</evidence>
<sequence length="413" mass="44914">MQHAQVDPGLFDFMNEAASYADSWQQGAPQERNDLMRTVLHRLLAGDRKLHIRLATDHTGDDLLVPGMSAKVDALQHLKDLSTGVRIAAKRSQGGKKKDDLDSEAEFADGGRPPVLKTGQRTVERRKSKRKRASRVSASKEDESEEDVAWKEASAPRSLQCPTTQNASPHVAAPAPQPTDRLANHDLKPVLVSDDDDLVIVSSSSRSVAKIKREVNASHAPTTTESGGKRIRSQADEGSDVAGTSAHADLPFGNMRKSTRKAPGRVSSEQVDDLEETVPIIKAETPTNGAMENAPRPRHRVTAPADQTPVTREIVSLDSDDDIVSLSTSTMTENIKGGGTARLTNASIQPSRKRIKVEGGNDISMAHHAPPSRLDSAVPDERSAKEKAKKRARLELDLKIFRTEGQLQDLDDD</sequence>
<proteinExistence type="predicted"/>
<accession>A0AAN7ZVI4</accession>